<evidence type="ECO:0000259" key="1">
    <source>
        <dbReference type="Pfam" id="PF22965"/>
    </source>
</evidence>
<dbReference type="PANTHER" id="PTHR13322">
    <property type="entry name" value="C1ORF73 PROTEIN"/>
    <property type="match status" value="1"/>
</dbReference>
<protein>
    <submittedName>
        <fullName evidence="3">Uncharacterized protein</fullName>
    </submittedName>
</protein>
<gene>
    <name evidence="3" type="ORF">DSTB1V02_LOCUS13027</name>
</gene>
<keyword evidence="4" id="KW-1185">Reference proteome</keyword>
<dbReference type="GO" id="GO:0034472">
    <property type="term" value="P:snRNA 3'-end processing"/>
    <property type="evidence" value="ECO:0007669"/>
    <property type="project" value="TreeGrafter"/>
</dbReference>
<dbReference type="Pfam" id="PF22965">
    <property type="entry name" value="INTS7_C"/>
    <property type="match status" value="1"/>
</dbReference>
<dbReference type="GO" id="GO:0032039">
    <property type="term" value="C:integrator complex"/>
    <property type="evidence" value="ECO:0007669"/>
    <property type="project" value="InterPro"/>
</dbReference>
<dbReference type="Pfam" id="PF24437">
    <property type="entry name" value="INTS7_HB"/>
    <property type="match status" value="1"/>
</dbReference>
<dbReference type="EMBL" id="LR905107">
    <property type="protein sequence ID" value="CAD7253277.1"/>
    <property type="molecule type" value="Genomic_DNA"/>
</dbReference>
<accession>A0A7R9FSD9</accession>
<organism evidence="3">
    <name type="scientific">Darwinula stevensoni</name>
    <dbReference type="NCBI Taxonomy" id="69355"/>
    <lineage>
        <taxon>Eukaryota</taxon>
        <taxon>Metazoa</taxon>
        <taxon>Ecdysozoa</taxon>
        <taxon>Arthropoda</taxon>
        <taxon>Crustacea</taxon>
        <taxon>Oligostraca</taxon>
        <taxon>Ostracoda</taxon>
        <taxon>Podocopa</taxon>
        <taxon>Podocopida</taxon>
        <taxon>Darwinulocopina</taxon>
        <taxon>Darwinuloidea</taxon>
        <taxon>Darwinulidae</taxon>
        <taxon>Darwinula</taxon>
    </lineage>
</organism>
<dbReference type="InterPro" id="IPR033060">
    <property type="entry name" value="INTS7"/>
</dbReference>
<dbReference type="InterPro" id="IPR054519">
    <property type="entry name" value="INTS7_C"/>
</dbReference>
<feature type="domain" description="Integrator complex subunit 7 C-terminal" evidence="1">
    <location>
        <begin position="173"/>
        <end position="234"/>
    </location>
</feature>
<dbReference type="OrthoDB" id="6349772at2759"/>
<proteinExistence type="predicted"/>
<evidence type="ECO:0000259" key="2">
    <source>
        <dbReference type="Pfam" id="PF24437"/>
    </source>
</evidence>
<name>A0A7R9FSD9_9CRUS</name>
<evidence type="ECO:0000313" key="4">
    <source>
        <dbReference type="Proteomes" id="UP000677054"/>
    </source>
</evidence>
<feature type="domain" description="Integrator complex subunit 7 helical bundle" evidence="2">
    <location>
        <begin position="2"/>
        <end position="84"/>
    </location>
</feature>
<sequence>MTCRSLRLAPPPGAASALASRTHDESLKTLYFRQQLEECSREFGQLMQGYEKLFKASFDADPKTLVCLLLMEHSCGVVKTGIDAFILRKEPTSSFDIKPRLRSNLESLGIEMKPLWEACQEAQRVFLEISKSNKGIINHEETEVMMKASQILSSLPLGLPRFFFQTLQTTSIKMAVSPQPYMEGGAISVQTQAHLTVKVEGVIQQGGGKIFHIPHKILITVHTQLTSSKSLPPSKVKYVDFITSSTYANPLRTHFVMSHHLENDKC</sequence>
<reference evidence="3" key="1">
    <citation type="submission" date="2020-11" db="EMBL/GenBank/DDBJ databases">
        <authorList>
            <person name="Tran Van P."/>
        </authorList>
    </citation>
    <scope>NUCLEOTIDE SEQUENCE</scope>
</reference>
<dbReference type="PANTHER" id="PTHR13322:SF2">
    <property type="entry name" value="INTEGRATOR COMPLEX SUBUNIT 7"/>
    <property type="match status" value="1"/>
</dbReference>
<dbReference type="Proteomes" id="UP000677054">
    <property type="component" value="Unassembled WGS sequence"/>
</dbReference>
<dbReference type="AlphaFoldDB" id="A0A7R9FSD9"/>
<dbReference type="InterPro" id="IPR056517">
    <property type="entry name" value="INTS7_HB"/>
</dbReference>
<dbReference type="EMBL" id="CAJPEV010005590">
    <property type="protein sequence ID" value="CAG0903308.1"/>
    <property type="molecule type" value="Genomic_DNA"/>
</dbReference>
<evidence type="ECO:0000313" key="3">
    <source>
        <dbReference type="EMBL" id="CAD7253277.1"/>
    </source>
</evidence>